<evidence type="ECO:0000313" key="2">
    <source>
        <dbReference type="Proteomes" id="UP000632886"/>
    </source>
</evidence>
<dbReference type="EMBL" id="WBNK01001184">
    <property type="protein sequence ID" value="NXX96803.1"/>
    <property type="molecule type" value="Genomic_DNA"/>
</dbReference>
<feature type="non-terminal residue" evidence="1">
    <location>
        <position position="1"/>
    </location>
</feature>
<evidence type="ECO:0000313" key="1">
    <source>
        <dbReference type="EMBL" id="NXX96803.1"/>
    </source>
</evidence>
<dbReference type="InterPro" id="IPR027065">
    <property type="entry name" value="Lon_Prtase"/>
</dbReference>
<dbReference type="GO" id="GO:0006515">
    <property type="term" value="P:protein quality control for misfolded or incompletely synthesized proteins"/>
    <property type="evidence" value="ECO:0007669"/>
    <property type="project" value="TreeGrafter"/>
</dbReference>
<name>A0A852LYL8_9AVES</name>
<protein>
    <submittedName>
        <fullName evidence="1">LONM protease</fullName>
    </submittedName>
</protein>
<dbReference type="GO" id="GO:0005524">
    <property type="term" value="F:ATP binding"/>
    <property type="evidence" value="ECO:0007669"/>
    <property type="project" value="InterPro"/>
</dbReference>
<keyword evidence="1" id="KW-0378">Hydrolase</keyword>
<dbReference type="GO" id="GO:0007005">
    <property type="term" value="P:mitochondrion organization"/>
    <property type="evidence" value="ECO:0007669"/>
    <property type="project" value="TreeGrafter"/>
</dbReference>
<organism evidence="1 2">
    <name type="scientific">Centropus bengalensis</name>
    <name type="common">lesser coucal</name>
    <dbReference type="NCBI Taxonomy" id="1463675"/>
    <lineage>
        <taxon>Eukaryota</taxon>
        <taxon>Metazoa</taxon>
        <taxon>Chordata</taxon>
        <taxon>Craniata</taxon>
        <taxon>Vertebrata</taxon>
        <taxon>Euteleostomi</taxon>
        <taxon>Archelosauria</taxon>
        <taxon>Archosauria</taxon>
        <taxon>Dinosauria</taxon>
        <taxon>Saurischia</taxon>
        <taxon>Theropoda</taxon>
        <taxon>Coelurosauria</taxon>
        <taxon>Aves</taxon>
        <taxon>Neognathae</taxon>
        <taxon>Neoaves</taxon>
        <taxon>Otidimorphae</taxon>
        <taxon>Cuculiformes</taxon>
        <taxon>Centropidae</taxon>
        <taxon>Centropus</taxon>
    </lineage>
</organism>
<dbReference type="GO" id="GO:0051131">
    <property type="term" value="P:chaperone-mediated protein complex assembly"/>
    <property type="evidence" value="ECO:0007669"/>
    <property type="project" value="TreeGrafter"/>
</dbReference>
<comment type="caution">
    <text evidence="1">The sequence shown here is derived from an EMBL/GenBank/DDBJ whole genome shotgun (WGS) entry which is preliminary data.</text>
</comment>
<dbReference type="GO" id="GO:0004176">
    <property type="term" value="F:ATP-dependent peptidase activity"/>
    <property type="evidence" value="ECO:0007669"/>
    <property type="project" value="InterPro"/>
</dbReference>
<reference evidence="1 2" key="1">
    <citation type="submission" date="2020-02" db="EMBL/GenBank/DDBJ databases">
        <title>Bird 10,000 Genomes (B10K) Project - Family phase.</title>
        <authorList>
            <person name="Zhang G."/>
        </authorList>
    </citation>
    <scope>NUCLEOTIDE SEQUENCE [LARGE SCALE GENOMIC DNA]</scope>
    <source>
        <strain evidence="1">B10K-DU-017-21</strain>
    </source>
</reference>
<keyword evidence="2" id="KW-1185">Reference proteome</keyword>
<dbReference type="FunFam" id="1.20.5.5270:FF:000001">
    <property type="entry name" value="Lon protease homolog, mitochondrial"/>
    <property type="match status" value="1"/>
</dbReference>
<dbReference type="PANTHER" id="PTHR43718">
    <property type="entry name" value="LON PROTEASE"/>
    <property type="match status" value="1"/>
</dbReference>
<keyword evidence="1" id="KW-0645">Protease</keyword>
<dbReference type="PANTHER" id="PTHR43718:SF2">
    <property type="entry name" value="LON PROTEASE HOMOLOG, MITOCHONDRIAL"/>
    <property type="match status" value="1"/>
</dbReference>
<accession>A0A852LYL8</accession>
<proteinExistence type="predicted"/>
<dbReference type="AlphaFoldDB" id="A0A852LYL8"/>
<dbReference type="GO" id="GO:0004252">
    <property type="term" value="F:serine-type endopeptidase activity"/>
    <property type="evidence" value="ECO:0007669"/>
    <property type="project" value="InterPro"/>
</dbReference>
<feature type="non-terminal residue" evidence="1">
    <location>
        <position position="74"/>
    </location>
</feature>
<dbReference type="Gene3D" id="1.20.58.1480">
    <property type="match status" value="1"/>
</dbReference>
<gene>
    <name evidence="1" type="primary">Lonp1_1</name>
    <name evidence="1" type="ORF">CENBEN_R15280</name>
</gene>
<dbReference type="Proteomes" id="UP000632886">
    <property type="component" value="Unassembled WGS sequence"/>
</dbReference>
<dbReference type="GO" id="GO:0005759">
    <property type="term" value="C:mitochondrial matrix"/>
    <property type="evidence" value="ECO:0007669"/>
    <property type="project" value="TreeGrafter"/>
</dbReference>
<dbReference type="Gene3D" id="1.20.5.5270">
    <property type="match status" value="1"/>
</dbReference>
<dbReference type="GO" id="GO:0003697">
    <property type="term" value="F:single-stranded DNA binding"/>
    <property type="evidence" value="ECO:0007669"/>
    <property type="project" value="TreeGrafter"/>
</dbReference>
<sequence>QVEEKIKQTHRKYLLQEQLKIIKKELGLEKEDKDAIEEKFRERLKELVVPKHVMDVIDEELNKLALLDNHSSEF</sequence>